<proteinExistence type="predicted"/>
<protein>
    <submittedName>
        <fullName evidence="1">Uncharacterized protein</fullName>
    </submittedName>
</protein>
<evidence type="ECO:0000313" key="2">
    <source>
        <dbReference type="Proteomes" id="UP001228504"/>
    </source>
</evidence>
<dbReference type="RefSeq" id="WP_307487423.1">
    <property type="nucleotide sequence ID" value="NZ_JAUSUF010000012.1"/>
</dbReference>
<accession>A0ABT9UWJ1</accession>
<dbReference type="EMBL" id="JAUSUF010000012">
    <property type="protein sequence ID" value="MDQ0150697.1"/>
    <property type="molecule type" value="Genomic_DNA"/>
</dbReference>
<gene>
    <name evidence="1" type="ORF">J2S18_002667</name>
</gene>
<name>A0ABT9UWJ1_9FIRM</name>
<comment type="caution">
    <text evidence="1">The sequence shown here is derived from an EMBL/GenBank/DDBJ whole genome shotgun (WGS) entry which is preliminary data.</text>
</comment>
<evidence type="ECO:0000313" key="1">
    <source>
        <dbReference type="EMBL" id="MDQ0150697.1"/>
    </source>
</evidence>
<sequence length="66" mass="7777">MEIKELKGLANYCNTHPCEEYEFCEECDEIWDKIVIVELNDEISNSPCYWSDEDINCVLTLINKEV</sequence>
<organism evidence="1 2">
    <name type="scientific">Eubacterium multiforme</name>
    <dbReference type="NCBI Taxonomy" id="83339"/>
    <lineage>
        <taxon>Bacteria</taxon>
        <taxon>Bacillati</taxon>
        <taxon>Bacillota</taxon>
        <taxon>Clostridia</taxon>
        <taxon>Eubacteriales</taxon>
        <taxon>Eubacteriaceae</taxon>
        <taxon>Eubacterium</taxon>
    </lineage>
</organism>
<reference evidence="1 2" key="1">
    <citation type="submission" date="2023-07" db="EMBL/GenBank/DDBJ databases">
        <title>Genomic Encyclopedia of Type Strains, Phase IV (KMG-IV): sequencing the most valuable type-strain genomes for metagenomic binning, comparative biology and taxonomic classification.</title>
        <authorList>
            <person name="Goeker M."/>
        </authorList>
    </citation>
    <scope>NUCLEOTIDE SEQUENCE [LARGE SCALE GENOMIC DNA]</scope>
    <source>
        <strain evidence="1 2">DSM 20694</strain>
    </source>
</reference>
<keyword evidence="2" id="KW-1185">Reference proteome</keyword>
<dbReference type="Proteomes" id="UP001228504">
    <property type="component" value="Unassembled WGS sequence"/>
</dbReference>